<evidence type="ECO:0000313" key="4">
    <source>
        <dbReference type="WBParaSite" id="PgR016_g127_t02"/>
    </source>
</evidence>
<dbReference type="Proteomes" id="UP000887569">
    <property type="component" value="Unplaced"/>
</dbReference>
<feature type="compositionally biased region" description="Basic and acidic residues" evidence="1">
    <location>
        <begin position="571"/>
        <end position="582"/>
    </location>
</feature>
<feature type="compositionally biased region" description="Basic and acidic residues" evidence="1">
    <location>
        <begin position="258"/>
        <end position="297"/>
    </location>
</feature>
<evidence type="ECO:0000313" key="3">
    <source>
        <dbReference type="WBParaSite" id="PgR016_g127_t01"/>
    </source>
</evidence>
<name>A0A915AWL5_PARUN</name>
<feature type="region of interest" description="Disordered" evidence="1">
    <location>
        <begin position="253"/>
        <end position="404"/>
    </location>
</feature>
<feature type="region of interest" description="Disordered" evidence="1">
    <location>
        <begin position="18"/>
        <end position="48"/>
    </location>
</feature>
<protein>
    <submittedName>
        <fullName evidence="3 4">Uncharacterized protein</fullName>
    </submittedName>
</protein>
<organism evidence="2 3">
    <name type="scientific">Parascaris univalens</name>
    <name type="common">Nematode worm</name>
    <dbReference type="NCBI Taxonomy" id="6257"/>
    <lineage>
        <taxon>Eukaryota</taxon>
        <taxon>Metazoa</taxon>
        <taxon>Ecdysozoa</taxon>
        <taxon>Nematoda</taxon>
        <taxon>Chromadorea</taxon>
        <taxon>Rhabditida</taxon>
        <taxon>Spirurina</taxon>
        <taxon>Ascaridomorpha</taxon>
        <taxon>Ascaridoidea</taxon>
        <taxon>Ascarididae</taxon>
        <taxon>Parascaris</taxon>
    </lineage>
</organism>
<sequence length="802" mass="90058">MDPDLDCEIELEDFMCIDEEEDTNEPSTSGAELPHRRKDVESGRDKRYDRPFEAFNHSASWRTTSRPCRDRWTPRGSAYFHSFKRSRDPLLMHRHPDFDAFLKRRSGKLEKMRMEITNRKEVRPESRQDEPIGVKRGCKTDNASTERINEEVTLEEVDCCDSDEESICDITYEPNALETFTADKPQSDDRSVLGSEAFKHEGIGDLRTHDDPLWACEEDWPDLLGEVDEEAVRRAANQPIAVESNVALIVPQLASSSGRHDSNRSSRGDDRAPNDAKTRNDSERNEDRSGTRGEKAKQVTKSGRVSSWRARRRPGPCIYQHHQPRDDLGHLFESPKGREQRQIPSSTTQMDQKYESTIRKHRLHEDHRPLTHRSSHDNREAQTQGESGSSAKKMTSPKTPLDHAVNLPYSKVDIPLPHTFSISPSKGARSSAEALERWRAVSPSSSHLRKMPPYFVRSSDRSSRSAVFLESRTRTPRCDDFRCSFDVPVGKKHLMPAKSEDSLVSRREEHNGRCLPERGRHMTEAQVICPLAHSDECGSQIRDVGKERASDRRTKVKSKLNDIIRVSPAQKRSDDVAQHFKQSESSVSAAAKNSPLLSSTPPISSTAQEKLPSVVPTKDVEHKNAVRAVIFHKEADTRPLMQSHLSITVQGRGNEARNVSHAFRNVSCASLQGTNIGNSLTAPKADKSNIASTKKSPCEEEIRGISASVVECSQRVRQHPEILDEGAVEAKKRRWTITNATKATSYMTTSISSNDDKQKAVIGQISQKGNTSTVMAAMSTVTFPGGDTRRQIKLRLPSLSTA</sequence>
<feature type="compositionally biased region" description="Polar residues" evidence="1">
    <location>
        <begin position="381"/>
        <end position="398"/>
    </location>
</feature>
<feature type="compositionally biased region" description="Basic and acidic residues" evidence="1">
    <location>
        <begin position="38"/>
        <end position="48"/>
    </location>
</feature>
<feature type="compositionally biased region" description="Low complexity" evidence="1">
    <location>
        <begin position="594"/>
        <end position="606"/>
    </location>
</feature>
<evidence type="ECO:0000313" key="2">
    <source>
        <dbReference type="Proteomes" id="UP000887569"/>
    </source>
</evidence>
<dbReference type="AlphaFoldDB" id="A0A915AWL5"/>
<evidence type="ECO:0000256" key="1">
    <source>
        <dbReference type="SAM" id="MobiDB-lite"/>
    </source>
</evidence>
<feature type="compositionally biased region" description="Basic and acidic residues" evidence="1">
    <location>
        <begin position="323"/>
        <end position="341"/>
    </location>
</feature>
<keyword evidence="2" id="KW-1185">Reference proteome</keyword>
<feature type="compositionally biased region" description="Basic and acidic residues" evidence="1">
    <location>
        <begin position="352"/>
        <end position="380"/>
    </location>
</feature>
<dbReference type="WBParaSite" id="PgR016_g127_t02">
    <property type="protein sequence ID" value="PgR016_g127_t02"/>
    <property type="gene ID" value="PgR016_g127"/>
</dbReference>
<feature type="region of interest" description="Disordered" evidence="1">
    <location>
        <begin position="566"/>
        <end position="616"/>
    </location>
</feature>
<dbReference type="WBParaSite" id="PgR016_g127_t01">
    <property type="protein sequence ID" value="PgR016_g127_t01"/>
    <property type="gene ID" value="PgR016_g127"/>
</dbReference>
<proteinExistence type="predicted"/>
<feature type="compositionally biased region" description="Polar residues" evidence="1">
    <location>
        <begin position="342"/>
        <end position="351"/>
    </location>
</feature>
<accession>A0A915AWL5</accession>
<reference evidence="3 4" key="1">
    <citation type="submission" date="2022-11" db="UniProtKB">
        <authorList>
            <consortium name="WormBaseParasite"/>
        </authorList>
    </citation>
    <scope>IDENTIFICATION</scope>
</reference>